<evidence type="ECO:0000313" key="3">
    <source>
        <dbReference type="Proteomes" id="UP000030672"/>
    </source>
</evidence>
<dbReference type="PANTHER" id="PTHR39209:SF2">
    <property type="entry name" value="CYTOPLASMIC PROTEIN"/>
    <property type="match status" value="1"/>
</dbReference>
<dbReference type="GO" id="GO:0003723">
    <property type="term" value="F:RNA binding"/>
    <property type="evidence" value="ECO:0007669"/>
    <property type="project" value="InterPro"/>
</dbReference>
<evidence type="ECO:0000259" key="1">
    <source>
        <dbReference type="SMART" id="SM00873"/>
    </source>
</evidence>
<organism evidence="2 3">
    <name type="scientific">Aureobasidium melanogenum (strain CBS 110374)</name>
    <name type="common">Aureobasidium pullulans var. melanogenum</name>
    <dbReference type="NCBI Taxonomy" id="1043003"/>
    <lineage>
        <taxon>Eukaryota</taxon>
        <taxon>Fungi</taxon>
        <taxon>Dikarya</taxon>
        <taxon>Ascomycota</taxon>
        <taxon>Pezizomycotina</taxon>
        <taxon>Dothideomycetes</taxon>
        <taxon>Dothideomycetidae</taxon>
        <taxon>Dothideales</taxon>
        <taxon>Saccotheciaceae</taxon>
        <taxon>Aureobasidium</taxon>
    </lineage>
</organism>
<dbReference type="InterPro" id="IPR005146">
    <property type="entry name" value="B3/B4_tRNA-bd"/>
</dbReference>
<keyword evidence="3" id="KW-1185">Reference proteome</keyword>
<dbReference type="SUPFAM" id="SSF56037">
    <property type="entry name" value="PheT/TilS domain"/>
    <property type="match status" value="1"/>
</dbReference>
<dbReference type="Gene3D" id="3.50.40.10">
    <property type="entry name" value="Phenylalanyl-trna Synthetase, Chain B, domain 3"/>
    <property type="match status" value="1"/>
</dbReference>
<dbReference type="SMART" id="SM00873">
    <property type="entry name" value="B3_4"/>
    <property type="match status" value="1"/>
</dbReference>
<evidence type="ECO:0000313" key="2">
    <source>
        <dbReference type="EMBL" id="KEQ61684.1"/>
    </source>
</evidence>
<sequence length="242" mass="26911">MRSVAELQKIVDSATVAKTVFELRPDYLALLIAVDNITPSPSDSSSDQLLQSAETIAKARIASTVVTEIPEIKGWRETYKSFGAKPKKYQSSIEALTRRAITGTGLPRINRLTDIYNAISVSYNICLGGEDLDAYIGYPRLVRATGDERFETKNGDERPEKGEVVWCDDGGVTCRNWNWRQCVRTQLRDETTSALFILDALAPVTREKLEEAGEELLQRLREGSEGLVVAKRVIDVRDGVDS</sequence>
<name>A0A074VR62_AURM1</name>
<proteinExistence type="predicted"/>
<dbReference type="GeneID" id="63918261"/>
<dbReference type="AlphaFoldDB" id="A0A074VR62"/>
<gene>
    <name evidence="2" type="ORF">M437DRAFT_67144</name>
</gene>
<dbReference type="EMBL" id="KL584837">
    <property type="protein sequence ID" value="KEQ61684.1"/>
    <property type="molecule type" value="Genomic_DNA"/>
</dbReference>
<dbReference type="HOGENOM" id="CLU_076869_0_0_1"/>
<dbReference type="GO" id="GO:0004826">
    <property type="term" value="F:phenylalanine-tRNA ligase activity"/>
    <property type="evidence" value="ECO:0007669"/>
    <property type="project" value="InterPro"/>
</dbReference>
<dbReference type="InterPro" id="IPR020825">
    <property type="entry name" value="Phe-tRNA_synthase-like_B3/B4"/>
</dbReference>
<protein>
    <submittedName>
        <fullName evidence="2">B3/B4 tRNA-binding domain-containing protein</fullName>
    </submittedName>
</protein>
<dbReference type="Proteomes" id="UP000030672">
    <property type="component" value="Unassembled WGS sequence"/>
</dbReference>
<feature type="domain" description="B3/B4 tRNA-binding" evidence="1">
    <location>
        <begin position="73"/>
        <end position="225"/>
    </location>
</feature>
<dbReference type="RefSeq" id="XP_040878707.1">
    <property type="nucleotide sequence ID" value="XM_041024888.1"/>
</dbReference>
<dbReference type="Pfam" id="PF03483">
    <property type="entry name" value="B3_4"/>
    <property type="match status" value="1"/>
</dbReference>
<accession>A0A074VR62</accession>
<reference evidence="2 3" key="1">
    <citation type="journal article" date="2014" name="BMC Genomics">
        <title>Genome sequencing of four Aureobasidium pullulans varieties: biotechnological potential, stress tolerance, and description of new species.</title>
        <authorList>
            <person name="Gostin Ar C."/>
            <person name="Ohm R.A."/>
            <person name="Kogej T."/>
            <person name="Sonjak S."/>
            <person name="Turk M."/>
            <person name="Zajc J."/>
            <person name="Zalar P."/>
            <person name="Grube M."/>
            <person name="Sun H."/>
            <person name="Han J."/>
            <person name="Sharma A."/>
            <person name="Chiniquy J."/>
            <person name="Ngan C.Y."/>
            <person name="Lipzen A."/>
            <person name="Barry K."/>
            <person name="Grigoriev I.V."/>
            <person name="Gunde-Cimerman N."/>
        </authorList>
    </citation>
    <scope>NUCLEOTIDE SEQUENCE [LARGE SCALE GENOMIC DNA]</scope>
    <source>
        <strain evidence="2 3">CBS 110374</strain>
    </source>
</reference>
<dbReference type="PANTHER" id="PTHR39209">
    <property type="match status" value="1"/>
</dbReference>